<comment type="subcellular location">
    <subcellularLocation>
        <location evidence="1">Membrane</location>
        <topology evidence="1">Single-pass membrane protein</topology>
    </subcellularLocation>
</comment>
<dbReference type="GO" id="GO:0016020">
    <property type="term" value="C:membrane"/>
    <property type="evidence" value="ECO:0007669"/>
    <property type="project" value="UniProtKB-SubCell"/>
</dbReference>
<keyword evidence="2 5" id="KW-0812">Transmembrane</keyword>
<reference evidence="6 7" key="2">
    <citation type="submission" date="2019-01" db="EMBL/GenBank/DDBJ databases">
        <title>A chromosome length genome reference of the Java medaka (oryzias javanicus).</title>
        <authorList>
            <person name="Herpin A."/>
            <person name="Takehana Y."/>
            <person name="Naruse K."/>
            <person name="Ansai S."/>
            <person name="Kawaguchi M."/>
        </authorList>
    </citation>
    <scope>NUCLEOTIDE SEQUENCE [LARGE SCALE GENOMIC DNA]</scope>
    <source>
        <strain evidence="6">RS831</strain>
        <tissue evidence="6">Whole body</tissue>
    </source>
</reference>
<dbReference type="InterPro" id="IPR031671">
    <property type="entry name" value="SMIM5/18/22"/>
</dbReference>
<dbReference type="PANTHER" id="PTHR36982">
    <property type="entry name" value="CLCA DOMAIN-CONTAINING PROTEIN"/>
    <property type="match status" value="1"/>
</dbReference>
<dbReference type="Proteomes" id="UP000283210">
    <property type="component" value="Chromosome 8"/>
</dbReference>
<keyword evidence="4 5" id="KW-0472">Membrane</keyword>
<evidence type="ECO:0008006" key="8">
    <source>
        <dbReference type="Google" id="ProtNLM"/>
    </source>
</evidence>
<evidence type="ECO:0000256" key="4">
    <source>
        <dbReference type="ARBA" id="ARBA00023136"/>
    </source>
</evidence>
<name>A0A3S2MXN0_ORYJA</name>
<gene>
    <name evidence="6" type="ORF">OJAV_G00072910</name>
</gene>
<evidence type="ECO:0000256" key="3">
    <source>
        <dbReference type="ARBA" id="ARBA00022989"/>
    </source>
</evidence>
<evidence type="ECO:0000256" key="1">
    <source>
        <dbReference type="ARBA" id="ARBA00004167"/>
    </source>
</evidence>
<reference evidence="6 7" key="1">
    <citation type="submission" date="2018-11" db="EMBL/GenBank/DDBJ databases">
        <authorList>
            <person name="Lopez-Roques C."/>
            <person name="Donnadieu C."/>
            <person name="Bouchez O."/>
            <person name="Klopp C."/>
            <person name="Cabau C."/>
            <person name="Zahm M."/>
        </authorList>
    </citation>
    <scope>NUCLEOTIDE SEQUENCE [LARGE SCALE GENOMIC DNA]</scope>
    <source>
        <strain evidence="6">RS831</strain>
        <tissue evidence="6">Whole body</tissue>
    </source>
</reference>
<evidence type="ECO:0000313" key="7">
    <source>
        <dbReference type="Proteomes" id="UP000283210"/>
    </source>
</evidence>
<evidence type="ECO:0000256" key="5">
    <source>
        <dbReference type="SAM" id="Phobius"/>
    </source>
</evidence>
<keyword evidence="7" id="KW-1185">Reference proteome</keyword>
<organism evidence="6 7">
    <name type="scientific">Oryzias javanicus</name>
    <name type="common">Javanese ricefish</name>
    <name type="synonym">Aplocheilus javanicus</name>
    <dbReference type="NCBI Taxonomy" id="123683"/>
    <lineage>
        <taxon>Eukaryota</taxon>
        <taxon>Metazoa</taxon>
        <taxon>Chordata</taxon>
        <taxon>Craniata</taxon>
        <taxon>Vertebrata</taxon>
        <taxon>Euteleostomi</taxon>
        <taxon>Actinopterygii</taxon>
        <taxon>Neopterygii</taxon>
        <taxon>Teleostei</taxon>
        <taxon>Neoteleostei</taxon>
        <taxon>Acanthomorphata</taxon>
        <taxon>Ovalentaria</taxon>
        <taxon>Atherinomorphae</taxon>
        <taxon>Beloniformes</taxon>
        <taxon>Adrianichthyidae</taxon>
        <taxon>Oryziinae</taxon>
        <taxon>Oryzias</taxon>
    </lineage>
</organism>
<dbReference type="EMBL" id="CM012444">
    <property type="protein sequence ID" value="RVE68955.1"/>
    <property type="molecule type" value="Genomic_DNA"/>
</dbReference>
<evidence type="ECO:0000256" key="2">
    <source>
        <dbReference type="ARBA" id="ARBA00022692"/>
    </source>
</evidence>
<proteinExistence type="predicted"/>
<dbReference type="Pfam" id="PF15831">
    <property type="entry name" value="SMIM5_18_22"/>
    <property type="match status" value="1"/>
</dbReference>
<dbReference type="AlphaFoldDB" id="A0A3S2MXN0"/>
<feature type="transmembrane region" description="Helical" evidence="5">
    <location>
        <begin position="113"/>
        <end position="135"/>
    </location>
</feature>
<accession>A0A3S2MXN0</accession>
<dbReference type="GO" id="GO:0042127">
    <property type="term" value="P:regulation of cell population proliferation"/>
    <property type="evidence" value="ECO:0007669"/>
    <property type="project" value="TreeGrafter"/>
</dbReference>
<dbReference type="InterPro" id="IPR053081">
    <property type="entry name" value="SIM_Modulators"/>
</dbReference>
<evidence type="ECO:0000313" key="6">
    <source>
        <dbReference type="EMBL" id="RVE68955.1"/>
    </source>
</evidence>
<protein>
    <recommendedName>
        <fullName evidence="8">Small integral membrane protein 22</fullName>
    </recommendedName>
</protein>
<keyword evidence="3 5" id="KW-1133">Transmembrane helix</keyword>
<sequence>MLSGERGWNSCIRLLLQDLQHHGWFMSPSEETALFYGTIPVVLNPIRCVEGNFAPGKQRKKKTKHKTKGQKPATAAAAVEMDQRNLQQDFQDQLNDVLGRFQSKNFFQSDLDIAFFAVFFIFIGMILLLLILVLIRCCCCCCCQDDLMPRRQKRGVVNMALEP</sequence>
<dbReference type="PANTHER" id="PTHR36982:SF3">
    <property type="entry name" value="SMALL INTEGRAL MEMBRANE PROTEIN 22"/>
    <property type="match status" value="1"/>
</dbReference>